<comment type="caution">
    <text evidence="1">The sequence shown here is derived from an EMBL/GenBank/DDBJ whole genome shotgun (WGS) entry which is preliminary data.</text>
</comment>
<sequence>MKKVFLFVFLSVVLVSCKTTQLASNAKASKGVKVEEIVKGHNDNFKEFSTLSIRTDLKYQDVKNKQSISADIRIKKDEIIWINIKFLGFPVAKALITPEKVSYYEKVNGTYFEGDYILLSNWLGTELDFQKAQNLLLGKVLTEISKEEYVSEIVNNMYQLSEKKQNNIQKQYTFEAGRFLLKQEIIKQLSDNKNLEINYVSHTLVDDTVFPKEMSIKASQKNEVSIDIEYKKVDINPELTFPFSIPDDYEQVEIKQQ</sequence>
<accession>A0ABV9P0L0</accession>
<reference evidence="2" key="1">
    <citation type="journal article" date="2019" name="Int. J. Syst. Evol. Microbiol.">
        <title>The Global Catalogue of Microorganisms (GCM) 10K type strain sequencing project: providing services to taxonomists for standard genome sequencing and annotation.</title>
        <authorList>
            <consortium name="The Broad Institute Genomics Platform"/>
            <consortium name="The Broad Institute Genome Sequencing Center for Infectious Disease"/>
            <person name="Wu L."/>
            <person name="Ma J."/>
        </authorList>
    </citation>
    <scope>NUCLEOTIDE SEQUENCE [LARGE SCALE GENOMIC DNA]</scope>
    <source>
        <strain evidence="2">CCUG 50349</strain>
    </source>
</reference>
<dbReference type="EMBL" id="JBHSGW010000001">
    <property type="protein sequence ID" value="MFC4738475.1"/>
    <property type="molecule type" value="Genomic_DNA"/>
</dbReference>
<protein>
    <submittedName>
        <fullName evidence="1">DUF4292 domain-containing protein</fullName>
    </submittedName>
</protein>
<gene>
    <name evidence="1" type="ORF">ACFO3U_00555</name>
</gene>
<dbReference type="Proteomes" id="UP001595885">
    <property type="component" value="Unassembled WGS sequence"/>
</dbReference>
<keyword evidence="2" id="KW-1185">Reference proteome</keyword>
<dbReference type="InterPro" id="IPR025634">
    <property type="entry name" value="DUF4292"/>
</dbReference>
<evidence type="ECO:0000313" key="1">
    <source>
        <dbReference type="EMBL" id="MFC4738475.1"/>
    </source>
</evidence>
<proteinExistence type="predicted"/>
<dbReference type="PROSITE" id="PS51257">
    <property type="entry name" value="PROKAR_LIPOPROTEIN"/>
    <property type="match status" value="1"/>
</dbReference>
<organism evidence="1 2">
    <name type="scientific">Flavobacterium ponti</name>
    <dbReference type="NCBI Taxonomy" id="665133"/>
    <lineage>
        <taxon>Bacteria</taxon>
        <taxon>Pseudomonadati</taxon>
        <taxon>Bacteroidota</taxon>
        <taxon>Flavobacteriia</taxon>
        <taxon>Flavobacteriales</taxon>
        <taxon>Flavobacteriaceae</taxon>
        <taxon>Flavobacterium</taxon>
    </lineage>
</organism>
<evidence type="ECO:0000313" key="2">
    <source>
        <dbReference type="Proteomes" id="UP001595885"/>
    </source>
</evidence>
<name>A0ABV9P0L0_9FLAO</name>
<dbReference type="RefSeq" id="WP_379737410.1">
    <property type="nucleotide sequence ID" value="NZ_JBHSGW010000001.1"/>
</dbReference>
<dbReference type="Gene3D" id="2.50.20.10">
    <property type="entry name" value="Lipoprotein localisation LolA/LolB/LppX"/>
    <property type="match status" value="1"/>
</dbReference>
<dbReference type="Pfam" id="PF14125">
    <property type="entry name" value="DUF4292"/>
    <property type="match status" value="1"/>
</dbReference>